<proteinExistence type="predicted"/>
<keyword evidence="1" id="KW-0812">Transmembrane</keyword>
<keyword evidence="1" id="KW-1133">Transmembrane helix</keyword>
<gene>
    <name evidence="3" type="ORF">MNODULE_04150</name>
</gene>
<feature type="transmembrane region" description="Helical" evidence="1">
    <location>
        <begin position="146"/>
        <end position="164"/>
    </location>
</feature>
<evidence type="ECO:0000259" key="2">
    <source>
        <dbReference type="Pfam" id="PF04892"/>
    </source>
</evidence>
<organism evidence="3 4">
    <name type="scientific">Candidatus Manganitrophus noduliformans</name>
    <dbReference type="NCBI Taxonomy" id="2606439"/>
    <lineage>
        <taxon>Bacteria</taxon>
        <taxon>Pseudomonadati</taxon>
        <taxon>Nitrospirota</taxon>
        <taxon>Nitrospiria</taxon>
        <taxon>Candidatus Troglogloeales</taxon>
        <taxon>Candidatus Manganitrophaceae</taxon>
        <taxon>Candidatus Manganitrophus</taxon>
    </lineage>
</organism>
<comment type="caution">
    <text evidence="3">The sequence shown here is derived from an EMBL/GenBank/DDBJ whole genome shotgun (WGS) entry which is preliminary data.</text>
</comment>
<feature type="transmembrane region" description="Helical" evidence="1">
    <location>
        <begin position="114"/>
        <end position="134"/>
    </location>
</feature>
<reference evidence="3 4" key="1">
    <citation type="journal article" date="2020" name="Nature">
        <title>Bacterial chemolithoautotrophy via manganese oxidation.</title>
        <authorList>
            <person name="Yu H."/>
            <person name="Leadbetter J.R."/>
        </authorList>
    </citation>
    <scope>NUCLEOTIDE SEQUENCE [LARGE SCALE GENOMIC DNA]</scope>
    <source>
        <strain evidence="3 4">Mn-1</strain>
    </source>
</reference>
<evidence type="ECO:0000256" key="1">
    <source>
        <dbReference type="SAM" id="Phobius"/>
    </source>
</evidence>
<dbReference type="Proteomes" id="UP000534783">
    <property type="component" value="Unassembled WGS sequence"/>
</dbReference>
<accession>A0A7X6I9Y8</accession>
<feature type="transmembrane region" description="Helical" evidence="1">
    <location>
        <begin position="170"/>
        <end position="194"/>
    </location>
</feature>
<dbReference type="EMBL" id="VTOW01000001">
    <property type="protein sequence ID" value="NKE69936.1"/>
    <property type="molecule type" value="Genomic_DNA"/>
</dbReference>
<feature type="transmembrane region" description="Helical" evidence="1">
    <location>
        <begin position="81"/>
        <end position="99"/>
    </location>
</feature>
<feature type="transmembrane region" description="Helical" evidence="1">
    <location>
        <begin position="47"/>
        <end position="74"/>
    </location>
</feature>
<feature type="domain" description="VanZ-like" evidence="2">
    <location>
        <begin position="8"/>
        <end position="135"/>
    </location>
</feature>
<protein>
    <recommendedName>
        <fullName evidence="2">VanZ-like domain-containing protein</fullName>
    </recommendedName>
</protein>
<evidence type="ECO:0000313" key="3">
    <source>
        <dbReference type="EMBL" id="NKE69936.1"/>
    </source>
</evidence>
<keyword evidence="1" id="KW-0472">Membrane</keyword>
<dbReference type="AlphaFoldDB" id="A0A7X6I9Y8"/>
<dbReference type="Pfam" id="PF04892">
    <property type="entry name" value="VanZ"/>
    <property type="match status" value="1"/>
</dbReference>
<sequence>MKYFLGPMLWMGLMFLFSTDVGSMDNTNAFIAPFIKIFAPEISRRNLVITLIAIRKLAHVVEYAILSILWLYALKQGKQGWSWRAALGAVGICVVYAGIDEFHQGFVLSRTGTFQDVGIDTFGAALGVGLWSLFRGEISALRAKFFGWWFAWGVFSAIMVLIVLKGGTLSFWKMLLIILSTGVLSGAAGVIYYARHR</sequence>
<dbReference type="NCBIfam" id="NF037970">
    <property type="entry name" value="vanZ_1"/>
    <property type="match status" value="1"/>
</dbReference>
<keyword evidence="4" id="KW-1185">Reference proteome</keyword>
<dbReference type="InterPro" id="IPR006976">
    <property type="entry name" value="VanZ-like"/>
</dbReference>
<name>A0A7X6I9Y8_9BACT</name>
<evidence type="ECO:0000313" key="4">
    <source>
        <dbReference type="Proteomes" id="UP000534783"/>
    </source>
</evidence>